<protein>
    <recommendedName>
        <fullName evidence="2">4'-phosphopantetheinyl transferase domain-containing protein</fullName>
    </recommendedName>
</protein>
<dbReference type="Pfam" id="PF01648">
    <property type="entry name" value="ACPS"/>
    <property type="match status" value="1"/>
</dbReference>
<dbReference type="Gene3D" id="3.90.470.20">
    <property type="entry name" value="4'-phosphopantetheinyl transferase domain"/>
    <property type="match status" value="1"/>
</dbReference>
<dbReference type="SUPFAM" id="SSF56214">
    <property type="entry name" value="4'-phosphopantetheinyl transferase"/>
    <property type="match status" value="1"/>
</dbReference>
<accession>A0A2S7WDJ5</accession>
<reference evidence="3 4" key="1">
    <citation type="submission" date="2016-12" db="EMBL/GenBank/DDBJ databases">
        <title>Trade-off between light-utilization and light-protection in marine flavobacteria.</title>
        <authorList>
            <person name="Kumagai Y."/>
            <person name="Yoshizawa S."/>
            <person name="Kogure K."/>
            <person name="Iwasaki W."/>
        </authorList>
    </citation>
    <scope>NUCLEOTIDE SEQUENCE [LARGE SCALE GENOMIC DNA]</scope>
    <source>
        <strain evidence="3 4">KCTC 22729</strain>
    </source>
</reference>
<feature type="domain" description="4'-phosphopantetheinyl transferase" evidence="2">
    <location>
        <begin position="2"/>
        <end position="98"/>
    </location>
</feature>
<dbReference type="EMBL" id="MSCL01000001">
    <property type="protein sequence ID" value="PQJ75486.1"/>
    <property type="molecule type" value="Genomic_DNA"/>
</dbReference>
<evidence type="ECO:0000256" key="1">
    <source>
        <dbReference type="ARBA" id="ARBA00022679"/>
    </source>
</evidence>
<evidence type="ECO:0000259" key="2">
    <source>
        <dbReference type="Pfam" id="PF01648"/>
    </source>
</evidence>
<gene>
    <name evidence="3" type="ORF">BTO13_09685</name>
</gene>
<dbReference type="OrthoDB" id="663853at2"/>
<keyword evidence="1" id="KW-0808">Transferase</keyword>
<dbReference type="GO" id="GO:0000287">
    <property type="term" value="F:magnesium ion binding"/>
    <property type="evidence" value="ECO:0007669"/>
    <property type="project" value="InterPro"/>
</dbReference>
<evidence type="ECO:0000313" key="3">
    <source>
        <dbReference type="EMBL" id="PQJ75486.1"/>
    </source>
</evidence>
<proteinExistence type="predicted"/>
<evidence type="ECO:0000313" key="4">
    <source>
        <dbReference type="Proteomes" id="UP000237608"/>
    </source>
</evidence>
<sequence>MIGNDIVDLQLAKTQSNWQRKGFLEKQFTDVEVEKIVNSDYAFLQLWLFWSMKEAAYKLHVQQHQNRFFAPKKFQCAMISNTSGTIKFVEEIYFSSSTITENCIHTIVFKNFDEIPNSKLFLMDEKSSQTAQVSEQILSSVPLATSVQKNEFGVPFLYQKDKKLGFSVSTSHHGNYGGFAIVKSQ</sequence>
<dbReference type="InterPro" id="IPR008278">
    <property type="entry name" value="4-PPantetheinyl_Trfase_dom"/>
</dbReference>
<dbReference type="InterPro" id="IPR037143">
    <property type="entry name" value="4-PPantetheinyl_Trfase_dom_sf"/>
</dbReference>
<organism evidence="3 4">
    <name type="scientific">Polaribacter gangjinensis</name>
    <dbReference type="NCBI Taxonomy" id="574710"/>
    <lineage>
        <taxon>Bacteria</taxon>
        <taxon>Pseudomonadati</taxon>
        <taxon>Bacteroidota</taxon>
        <taxon>Flavobacteriia</taxon>
        <taxon>Flavobacteriales</taxon>
        <taxon>Flavobacteriaceae</taxon>
    </lineage>
</organism>
<keyword evidence="4" id="KW-1185">Reference proteome</keyword>
<dbReference type="GO" id="GO:0008897">
    <property type="term" value="F:holo-[acyl-carrier-protein] synthase activity"/>
    <property type="evidence" value="ECO:0007669"/>
    <property type="project" value="InterPro"/>
</dbReference>
<name>A0A2S7WDJ5_9FLAO</name>
<dbReference type="AlphaFoldDB" id="A0A2S7WDJ5"/>
<comment type="caution">
    <text evidence="3">The sequence shown here is derived from an EMBL/GenBank/DDBJ whole genome shotgun (WGS) entry which is preliminary data.</text>
</comment>
<dbReference type="RefSeq" id="WP_105046627.1">
    <property type="nucleotide sequence ID" value="NZ_CP150662.1"/>
</dbReference>
<dbReference type="Proteomes" id="UP000237608">
    <property type="component" value="Unassembled WGS sequence"/>
</dbReference>